<dbReference type="GO" id="GO:0016020">
    <property type="term" value="C:membrane"/>
    <property type="evidence" value="ECO:0007669"/>
    <property type="project" value="UniProtKB-SubCell"/>
</dbReference>
<dbReference type="InterPro" id="IPR001129">
    <property type="entry name" value="Membr-assoc_MAPEG"/>
</dbReference>
<feature type="transmembrane region" description="Helical" evidence="6">
    <location>
        <begin position="140"/>
        <end position="162"/>
    </location>
</feature>
<evidence type="ECO:0000256" key="3">
    <source>
        <dbReference type="ARBA" id="ARBA00022989"/>
    </source>
</evidence>
<keyword evidence="2 6" id="KW-0812">Transmembrane</keyword>
<protein>
    <submittedName>
        <fullName evidence="8">MAPEG family protein</fullName>
    </submittedName>
</protein>
<dbReference type="PANTHER" id="PTHR35371:SF1">
    <property type="entry name" value="BLR7753 PROTEIN"/>
    <property type="match status" value="1"/>
</dbReference>
<dbReference type="Pfam" id="PF01124">
    <property type="entry name" value="MAPEG"/>
    <property type="match status" value="1"/>
</dbReference>
<feature type="signal peptide" evidence="7">
    <location>
        <begin position="1"/>
        <end position="19"/>
    </location>
</feature>
<feature type="chain" id="PRO_5005807165" evidence="7">
    <location>
        <begin position="20"/>
        <end position="163"/>
    </location>
</feature>
<keyword evidence="4 6" id="KW-0472">Membrane</keyword>
<dbReference type="RefSeq" id="WP_233489771.1">
    <property type="nucleotide sequence ID" value="NZ_CXPG01000020.1"/>
</dbReference>
<sequence>MIRALPAALPFLAAGPALAQVAPADVVTPLFAPYSHALAALALWALLLIVLTGLSGHGTSRRRTDSGHPARDYSDPAYRRSRAHLNAVETSGVFVAATVAAILAGGPPFWVNLFAALFMVARIAMAAVHIGTENQMLRSACYVAGVVCTLTLAVMALIGAFVS</sequence>
<reference evidence="8 9" key="1">
    <citation type="submission" date="2015-07" db="EMBL/GenBank/DDBJ databases">
        <authorList>
            <person name="Noorani M."/>
        </authorList>
    </citation>
    <scope>NUCLEOTIDE SEQUENCE [LARGE SCALE GENOMIC DNA]</scope>
    <source>
        <strain evidence="8 9">CECT 5088</strain>
    </source>
</reference>
<evidence type="ECO:0000256" key="5">
    <source>
        <dbReference type="SAM" id="MobiDB-lite"/>
    </source>
</evidence>
<feature type="transmembrane region" description="Helical" evidence="6">
    <location>
        <begin position="109"/>
        <end position="128"/>
    </location>
</feature>
<keyword evidence="7" id="KW-0732">Signal</keyword>
<dbReference type="SUPFAM" id="SSF161084">
    <property type="entry name" value="MAPEG domain-like"/>
    <property type="match status" value="1"/>
</dbReference>
<accession>A0A0M6XTR3</accession>
<feature type="transmembrane region" description="Helical" evidence="6">
    <location>
        <begin position="83"/>
        <end position="103"/>
    </location>
</feature>
<evidence type="ECO:0000256" key="7">
    <source>
        <dbReference type="SAM" id="SignalP"/>
    </source>
</evidence>
<evidence type="ECO:0000256" key="4">
    <source>
        <dbReference type="ARBA" id="ARBA00023136"/>
    </source>
</evidence>
<dbReference type="PANTHER" id="PTHR35371">
    <property type="entry name" value="INNER MEMBRANE PROTEIN"/>
    <property type="match status" value="1"/>
</dbReference>
<dbReference type="STRING" id="282197.SAMN04488517_102404"/>
<dbReference type="InterPro" id="IPR023352">
    <property type="entry name" value="MAPEG-like_dom_sf"/>
</dbReference>
<evidence type="ECO:0000313" key="8">
    <source>
        <dbReference type="EMBL" id="CTQ33575.1"/>
    </source>
</evidence>
<evidence type="ECO:0000256" key="1">
    <source>
        <dbReference type="ARBA" id="ARBA00004370"/>
    </source>
</evidence>
<feature type="compositionally biased region" description="Basic and acidic residues" evidence="5">
    <location>
        <begin position="62"/>
        <end position="75"/>
    </location>
</feature>
<evidence type="ECO:0000256" key="2">
    <source>
        <dbReference type="ARBA" id="ARBA00022692"/>
    </source>
</evidence>
<dbReference type="EMBL" id="CXPG01000020">
    <property type="protein sequence ID" value="CTQ33575.1"/>
    <property type="molecule type" value="Genomic_DNA"/>
</dbReference>
<proteinExistence type="predicted"/>
<evidence type="ECO:0000313" key="9">
    <source>
        <dbReference type="Proteomes" id="UP000048908"/>
    </source>
</evidence>
<dbReference type="Proteomes" id="UP000048908">
    <property type="component" value="Unassembled WGS sequence"/>
</dbReference>
<comment type="subcellular location">
    <subcellularLocation>
        <location evidence="1">Membrane</location>
    </subcellularLocation>
</comment>
<dbReference type="Gene3D" id="1.20.120.550">
    <property type="entry name" value="Membrane associated eicosanoid/glutathione metabolism-like domain"/>
    <property type="match status" value="1"/>
</dbReference>
<evidence type="ECO:0000256" key="6">
    <source>
        <dbReference type="SAM" id="Phobius"/>
    </source>
</evidence>
<feature type="region of interest" description="Disordered" evidence="5">
    <location>
        <begin position="56"/>
        <end position="75"/>
    </location>
</feature>
<gene>
    <name evidence="8" type="ORF">JAN5088_02357</name>
</gene>
<name>A0A0M6XTR3_9RHOB</name>
<keyword evidence="9" id="KW-1185">Reference proteome</keyword>
<dbReference type="AlphaFoldDB" id="A0A0M6XTR3"/>
<organism evidence="8 9">
    <name type="scientific">Jannaschia rubra</name>
    <dbReference type="NCBI Taxonomy" id="282197"/>
    <lineage>
        <taxon>Bacteria</taxon>
        <taxon>Pseudomonadati</taxon>
        <taxon>Pseudomonadota</taxon>
        <taxon>Alphaproteobacteria</taxon>
        <taxon>Rhodobacterales</taxon>
        <taxon>Roseobacteraceae</taxon>
        <taxon>Jannaschia</taxon>
    </lineage>
</organism>
<keyword evidence="3 6" id="KW-1133">Transmembrane helix</keyword>
<feature type="transmembrane region" description="Helical" evidence="6">
    <location>
        <begin position="35"/>
        <end position="54"/>
    </location>
</feature>